<proteinExistence type="predicted"/>
<accession>A0A8H6ZEV8</accession>
<sequence>MTITIPQELIEAILEHLDPVGHRNLLKSVALLSTAFVGPVQAILFRRLYLQSRRTAGNNWSLTFERALDIFDTSPHLMSHVKDMTLVLPLKDFPAHDAQLERLLPKCIAVRRLVLTGLALSWDTLSSDLQSALSAFFRHAECLEKLHIMGIAAVPQYVFEIAAQRCSVLSLHGPLTKKADGIPPTGYGHLSLEHLILSTDSFEPGSHQGLMVPAFIGSLRRLTIERTSFISNYVRAVESTLTELSLDCTLGHEDFTLPPLPRLRLLELKVLPRPRTLMPPWVPSTLTQLLAVLPMLHTFILKPRIWSSTQTLLPEATALMAAFDETMAMSGTLAHCVWDLVLRKQGADHGTYRTILERNLVSLFTLELIRLLSLTPIISPPPTIYPTSLVLPRLVLLLFSTRPVLFRSRSLAGSRRAVAYLEREEEGFKTRTKTQDPSRLIQDPPQDFNTRRLNFKTRLKTVKPSSRLKSFKCLKTKTVQAPNPQNA</sequence>
<name>A0A8H6ZEV8_9AGAR</name>
<comment type="caution">
    <text evidence="2">The sequence shown here is derived from an EMBL/GenBank/DDBJ whole genome shotgun (WGS) entry which is preliminary data.</text>
</comment>
<organism evidence="2 3">
    <name type="scientific">Mycena sanguinolenta</name>
    <dbReference type="NCBI Taxonomy" id="230812"/>
    <lineage>
        <taxon>Eukaryota</taxon>
        <taxon>Fungi</taxon>
        <taxon>Dikarya</taxon>
        <taxon>Basidiomycota</taxon>
        <taxon>Agaricomycotina</taxon>
        <taxon>Agaricomycetes</taxon>
        <taxon>Agaricomycetidae</taxon>
        <taxon>Agaricales</taxon>
        <taxon>Marasmiineae</taxon>
        <taxon>Mycenaceae</taxon>
        <taxon>Mycena</taxon>
    </lineage>
</organism>
<dbReference type="EMBL" id="JACAZH010000001">
    <property type="protein sequence ID" value="KAF7377715.1"/>
    <property type="molecule type" value="Genomic_DNA"/>
</dbReference>
<evidence type="ECO:0008006" key="4">
    <source>
        <dbReference type="Google" id="ProtNLM"/>
    </source>
</evidence>
<evidence type="ECO:0000313" key="2">
    <source>
        <dbReference type="EMBL" id="KAF7377715.1"/>
    </source>
</evidence>
<dbReference type="Proteomes" id="UP000623467">
    <property type="component" value="Unassembled WGS sequence"/>
</dbReference>
<keyword evidence="3" id="KW-1185">Reference proteome</keyword>
<dbReference type="AlphaFoldDB" id="A0A8H6ZEV8"/>
<reference evidence="2" key="1">
    <citation type="submission" date="2020-05" db="EMBL/GenBank/DDBJ databases">
        <title>Mycena genomes resolve the evolution of fungal bioluminescence.</title>
        <authorList>
            <person name="Tsai I.J."/>
        </authorList>
    </citation>
    <scope>NUCLEOTIDE SEQUENCE</scope>
    <source>
        <strain evidence="2">160909Yilan</strain>
    </source>
</reference>
<evidence type="ECO:0000313" key="3">
    <source>
        <dbReference type="Proteomes" id="UP000623467"/>
    </source>
</evidence>
<evidence type="ECO:0000256" key="1">
    <source>
        <dbReference type="SAM" id="MobiDB-lite"/>
    </source>
</evidence>
<feature type="region of interest" description="Disordered" evidence="1">
    <location>
        <begin position="428"/>
        <end position="447"/>
    </location>
</feature>
<protein>
    <recommendedName>
        <fullName evidence="4">F-box domain-containing protein</fullName>
    </recommendedName>
</protein>
<gene>
    <name evidence="2" type="ORF">MSAN_00194500</name>
</gene>
<dbReference type="OrthoDB" id="2745898at2759"/>